<dbReference type="InterPro" id="IPR015943">
    <property type="entry name" value="WD40/YVTN_repeat-like_dom_sf"/>
</dbReference>
<feature type="compositionally biased region" description="Polar residues" evidence="1">
    <location>
        <begin position="8"/>
        <end position="18"/>
    </location>
</feature>
<feature type="region of interest" description="Disordered" evidence="1">
    <location>
        <begin position="1283"/>
        <end position="1320"/>
    </location>
</feature>
<protein>
    <submittedName>
        <fullName evidence="2">Uncharacterized protein</fullName>
    </submittedName>
</protein>
<feature type="compositionally biased region" description="Polar residues" evidence="1">
    <location>
        <begin position="98"/>
        <end position="109"/>
    </location>
</feature>
<reference evidence="2 3" key="1">
    <citation type="journal article" date="2015" name="PLoS Pathog.">
        <title>Leptomonas seymouri: Adaptations to the Dixenous Life Cycle Analyzed by Genome Sequencing, Transcriptome Profiling and Co-infection with Leishmania donovani.</title>
        <authorList>
            <person name="Kraeva N."/>
            <person name="Butenko A."/>
            <person name="Hlavacova J."/>
            <person name="Kostygov A."/>
            <person name="Myskova J."/>
            <person name="Grybchuk D."/>
            <person name="Lestinova T."/>
            <person name="Votypka J."/>
            <person name="Volf P."/>
            <person name="Opperdoes F."/>
            <person name="Flegontov P."/>
            <person name="Lukes J."/>
            <person name="Yurchenko V."/>
        </authorList>
    </citation>
    <scope>NUCLEOTIDE SEQUENCE [LARGE SCALE GENOMIC DNA]</scope>
    <source>
        <strain evidence="2 3">ATCC 30220</strain>
    </source>
</reference>
<dbReference type="Proteomes" id="UP000038009">
    <property type="component" value="Unassembled WGS sequence"/>
</dbReference>
<feature type="compositionally biased region" description="Polar residues" evidence="1">
    <location>
        <begin position="808"/>
        <end position="842"/>
    </location>
</feature>
<feature type="compositionally biased region" description="Polar residues" evidence="1">
    <location>
        <begin position="51"/>
        <end position="70"/>
    </location>
</feature>
<dbReference type="VEuPathDB" id="TriTrypDB:Lsey_0059_0210"/>
<feature type="compositionally biased region" description="Polar residues" evidence="1">
    <location>
        <begin position="1287"/>
        <end position="1297"/>
    </location>
</feature>
<organism evidence="2 3">
    <name type="scientific">Leptomonas seymouri</name>
    <dbReference type="NCBI Taxonomy" id="5684"/>
    <lineage>
        <taxon>Eukaryota</taxon>
        <taxon>Discoba</taxon>
        <taxon>Euglenozoa</taxon>
        <taxon>Kinetoplastea</taxon>
        <taxon>Metakinetoplastina</taxon>
        <taxon>Trypanosomatida</taxon>
        <taxon>Trypanosomatidae</taxon>
        <taxon>Leishmaniinae</taxon>
        <taxon>Leptomonas</taxon>
    </lineage>
</organism>
<name>A0A0N1I774_LEPSE</name>
<dbReference type="SUPFAM" id="SSF50998">
    <property type="entry name" value="Quinoprotein alcohol dehydrogenase-like"/>
    <property type="match status" value="1"/>
</dbReference>
<feature type="compositionally biased region" description="Pro residues" evidence="1">
    <location>
        <begin position="763"/>
        <end position="773"/>
    </location>
</feature>
<evidence type="ECO:0000313" key="3">
    <source>
        <dbReference type="Proteomes" id="UP000038009"/>
    </source>
</evidence>
<dbReference type="OMA" id="CMQRAWS"/>
<dbReference type="EMBL" id="LJSK01000059">
    <property type="protein sequence ID" value="KPI88173.1"/>
    <property type="molecule type" value="Genomic_DNA"/>
</dbReference>
<accession>A0A0N1I774</accession>
<proteinExistence type="predicted"/>
<feature type="compositionally biased region" description="Basic and acidic residues" evidence="1">
    <location>
        <begin position="310"/>
        <end position="323"/>
    </location>
</feature>
<dbReference type="OrthoDB" id="266533at2759"/>
<feature type="region of interest" description="Disordered" evidence="1">
    <location>
        <begin position="941"/>
        <end position="1027"/>
    </location>
</feature>
<gene>
    <name evidence="2" type="ORF">ABL78_2750</name>
</gene>
<feature type="region of interest" description="Disordered" evidence="1">
    <location>
        <begin position="49"/>
        <end position="109"/>
    </location>
</feature>
<dbReference type="Gene3D" id="2.130.10.10">
    <property type="entry name" value="YVTN repeat-like/Quinoprotein amine dehydrogenase"/>
    <property type="match status" value="1"/>
</dbReference>
<feature type="compositionally biased region" description="Pro residues" evidence="1">
    <location>
        <begin position="1299"/>
        <end position="1309"/>
    </location>
</feature>
<feature type="region of interest" description="Disordered" evidence="1">
    <location>
        <begin position="756"/>
        <end position="846"/>
    </location>
</feature>
<keyword evidence="3" id="KW-1185">Reference proteome</keyword>
<sequence length="1334" mass="141016">MMPASGCSRASPSTSLGRASTFHVHQPRYADRAVNDRRGLSQAHILRPSVSHASSWTPSPSLEATGSSPQRAEDVSRLPLDLLEPTAARWASTAGRGSRTTPRVRSTLGPQSDVVDTGVFVCPDTVVAALYTAVGGREGVVVTAECGGWLRVREQRTGIIRHQQQLRDGNESSCLAWASPLAAAAGAHGGAATTALQEVVVVGQLSGLICFYVLVGESLMELAAATCVFHEAPILACVPLRTPDASTPLSNADAVLRALGQGLLLTVDADGVAALWSLKVDEKARGSAGALSVQLLRCSYASSPGPRSRRISEGGREAGDGSEPHPAASAPPVVVSAASFLWAASSCAVFTTHLFVGHPPTFLAENDDEGYAVSECNGDPYALVYLADFVLRDEGDGGAVEPDFEGTTLAMSSSLSATVVSASTDGDAVFSHPLPQRSSPPPRYRWEVLCAYSIPDGLRTRPENSALSIASLCVVGDGGGNGSSGPTASSAQLWAGTSDGRLFIWQAHTKRFVRCLRSNSTSPIHSLTCVPASGFCKAGSSGSCAGDPLVWACQADGSVAAWSTVTYAVVEMLPISYPPHPSPSSVTESREGVVTVRDAVDLLRATRHQPLMPPCSCFSSASPQRTQGRGGFTLFVQPMEVVCMQRAWSVATDGTVRTWLLPAGNAVLSGDGEEERGHQRHCSSRGGLEAETLDAYTVQCFLQDKAEAYVREQQAQQLEWKAQQAQLSALQERNGVLAAALQQAIGRLERVGADGLVCSTSPPDTPPPSPPQSRLPLKTLDAREARNGREDDDGNEASDKGHSEEAVMSQQGTETRGQHAPSSSQRSATSTPKSPSAESQPRGQLVATVADVASSDAQRSSKFISDNNSSDSQMHVRVLQQLLEELHNRLEESWSRNDALRQELLVYQLRTLEREEDMARRVRETVMHDTAMAAADTDAEINRGGGTTRRPHSGAAAVEPLSSSTISATSPLPLSAAACREPGQGAEGDASRAPRGDAAATATTTLTTAANVTPRGEAHRQPGPSHAVEAPSVEALLGTASRTSLTAAGNSYGILAPSLPFAALDRVEGYQEEEAQTNLHEYSNSTVRTSSEAVERFFTAASAALQRSSEPVPWEGAESYRASDTLRQEGRRDNMSPRRLIHAPLPPVEDLDDNISDIDVEVHTVEDSEQKPTLVAAWSTGEGADLSPISASSITAPVAPPGEGTLEGDHGGLRRPVHPSFFYRCLLDNSSSAHSTSYNLSVNDSRNAPSTTHPLRVHANTWALPAEVAARTRATANDTAAAYGHPLSSTTLRSDVSPSPRPLPAPRVTPAPHALEPTAPLPSQMLRSAIIYRY</sequence>
<evidence type="ECO:0000313" key="2">
    <source>
        <dbReference type="EMBL" id="KPI88173.1"/>
    </source>
</evidence>
<evidence type="ECO:0000256" key="1">
    <source>
        <dbReference type="SAM" id="MobiDB-lite"/>
    </source>
</evidence>
<dbReference type="InterPro" id="IPR011047">
    <property type="entry name" value="Quinoprotein_ADH-like_sf"/>
</dbReference>
<feature type="compositionally biased region" description="Basic and acidic residues" evidence="1">
    <location>
        <begin position="780"/>
        <end position="789"/>
    </location>
</feature>
<comment type="caution">
    <text evidence="2">The sequence shown here is derived from an EMBL/GenBank/DDBJ whole genome shotgun (WGS) entry which is preliminary data.</text>
</comment>
<feature type="region of interest" description="Disordered" evidence="1">
    <location>
        <begin position="301"/>
        <end position="329"/>
    </location>
</feature>
<feature type="compositionally biased region" description="Low complexity" evidence="1">
    <location>
        <begin position="998"/>
        <end position="1010"/>
    </location>
</feature>
<feature type="region of interest" description="Disordered" evidence="1">
    <location>
        <begin position="1"/>
        <end position="30"/>
    </location>
</feature>
<feature type="compositionally biased region" description="Low complexity" evidence="1">
    <location>
        <begin position="967"/>
        <end position="978"/>
    </location>
</feature>